<feature type="domain" description="THIF-type NAD/FAD binding fold" evidence="1">
    <location>
        <begin position="8"/>
        <end position="241"/>
    </location>
</feature>
<keyword evidence="2" id="KW-0808">Transferase</keyword>
<dbReference type="Pfam" id="PF00899">
    <property type="entry name" value="ThiF"/>
    <property type="match status" value="1"/>
</dbReference>
<keyword evidence="2" id="KW-0548">Nucleotidyltransferase</keyword>
<evidence type="ECO:0000313" key="2">
    <source>
        <dbReference type="EMBL" id="MBA9028988.1"/>
    </source>
</evidence>
<name>A0ABR6CVC9_9BACI</name>
<dbReference type="CDD" id="cd00757">
    <property type="entry name" value="ThiF_MoeB_HesA_family"/>
    <property type="match status" value="1"/>
</dbReference>
<dbReference type="PANTHER" id="PTHR10953">
    <property type="entry name" value="UBIQUITIN-ACTIVATING ENZYME E1"/>
    <property type="match status" value="1"/>
</dbReference>
<protein>
    <submittedName>
        <fullName evidence="2">Adenylyltransferase/sulfurtransferase</fullName>
    </submittedName>
</protein>
<accession>A0ABR6CVC9</accession>
<dbReference type="InterPro" id="IPR045886">
    <property type="entry name" value="ThiF/MoeB/HesA"/>
</dbReference>
<gene>
    <name evidence="2" type="ORF">HNP81_004310</name>
</gene>
<sequence length="339" mass="37959">MNDRFIQQKRFQMLGTEGQQRLQEACVTIIGCGALGSAAADILARAGIGTLILVDRDYVEISNLHRQTLYTEQDANEMIPKVEAAKRRINQVNQHVQVKTVFDHADAELIEQFAKRSDIMVDGTDNFETRLIVNDASLKHQIPWIYGACVGSTSVVKSFYSDSSACFRCLLPALPATNDTCATVGVIAPAVYMTAAFQCAEVFKYLCGDKDNMKKKLVWLDVWTNQQHQFGIENMKRSDCPSCGEKRMYPALQRSAQTKYASFCGRDSVQIIPAKGRTLTLDDGENIAKKQRLPSKRTPYFVQIEYGGSRVMIFANGRIHVHGIQDVNEAKSLYHQLFG</sequence>
<proteinExistence type="predicted"/>
<comment type="caution">
    <text evidence="2">The sequence shown here is derived from an EMBL/GenBank/DDBJ whole genome shotgun (WGS) entry which is preliminary data.</text>
</comment>
<dbReference type="GO" id="GO:0016779">
    <property type="term" value="F:nucleotidyltransferase activity"/>
    <property type="evidence" value="ECO:0007669"/>
    <property type="project" value="UniProtKB-KW"/>
</dbReference>
<dbReference type="EMBL" id="JACJHX010000022">
    <property type="protein sequence ID" value="MBA9028988.1"/>
    <property type="molecule type" value="Genomic_DNA"/>
</dbReference>
<dbReference type="Proteomes" id="UP000626697">
    <property type="component" value="Unassembled WGS sequence"/>
</dbReference>
<keyword evidence="3" id="KW-1185">Reference proteome</keyword>
<dbReference type="SUPFAM" id="SSF69572">
    <property type="entry name" value="Activating enzymes of the ubiquitin-like proteins"/>
    <property type="match status" value="1"/>
</dbReference>
<dbReference type="InterPro" id="IPR000594">
    <property type="entry name" value="ThiF_NAD_FAD-bd"/>
</dbReference>
<dbReference type="Gene3D" id="3.40.50.720">
    <property type="entry name" value="NAD(P)-binding Rossmann-like Domain"/>
    <property type="match status" value="1"/>
</dbReference>
<dbReference type="PANTHER" id="PTHR10953:SF102">
    <property type="entry name" value="ADENYLYLTRANSFERASE AND SULFURTRANSFERASE MOCS3"/>
    <property type="match status" value="1"/>
</dbReference>
<organism evidence="2 3">
    <name type="scientific">Peribacillus huizhouensis</name>
    <dbReference type="NCBI Taxonomy" id="1501239"/>
    <lineage>
        <taxon>Bacteria</taxon>
        <taxon>Bacillati</taxon>
        <taxon>Bacillota</taxon>
        <taxon>Bacilli</taxon>
        <taxon>Bacillales</taxon>
        <taxon>Bacillaceae</taxon>
        <taxon>Peribacillus</taxon>
    </lineage>
</organism>
<reference evidence="2 3" key="1">
    <citation type="submission" date="2020-08" db="EMBL/GenBank/DDBJ databases">
        <title>Genomic Encyclopedia of Type Strains, Phase IV (KMG-IV): sequencing the most valuable type-strain genomes for metagenomic binning, comparative biology and taxonomic classification.</title>
        <authorList>
            <person name="Goeker M."/>
        </authorList>
    </citation>
    <scope>NUCLEOTIDE SEQUENCE [LARGE SCALE GENOMIC DNA]</scope>
    <source>
        <strain evidence="2 3">DSM 105481</strain>
    </source>
</reference>
<evidence type="ECO:0000313" key="3">
    <source>
        <dbReference type="Proteomes" id="UP000626697"/>
    </source>
</evidence>
<dbReference type="RefSeq" id="WP_182503884.1">
    <property type="nucleotide sequence ID" value="NZ_JACJHX010000022.1"/>
</dbReference>
<dbReference type="InterPro" id="IPR035985">
    <property type="entry name" value="Ubiquitin-activating_enz"/>
</dbReference>
<evidence type="ECO:0000259" key="1">
    <source>
        <dbReference type="Pfam" id="PF00899"/>
    </source>
</evidence>